<sequence>SSRSRGSRAISTRYSAGSNGSTAPAAARTGMVSPMPMTLVGGPLPGAPNRALRHRKHVTDCSYVLSRLRGSDIAELDQFAVAQMGVCGTEGVFATEPQTAPDAAPPGTGLYLVPDAGALPRWVDLTDSSVSLVDVPASGTIPVVDDAKSSQSGLGDTEDGAAGVSGKTLLPLFICDLAGVSFDLLELEFSGTISPSERDALGTY</sequence>
<name>A0A0F9BUN8_9ZZZZ</name>
<accession>A0A0F9BUN8</accession>
<proteinExistence type="predicted"/>
<evidence type="ECO:0000313" key="2">
    <source>
        <dbReference type="EMBL" id="KKK94134.1"/>
    </source>
</evidence>
<feature type="compositionally biased region" description="Polar residues" evidence="1">
    <location>
        <begin position="1"/>
        <end position="22"/>
    </location>
</feature>
<feature type="non-terminal residue" evidence="2">
    <location>
        <position position="1"/>
    </location>
</feature>
<comment type="caution">
    <text evidence="2">The sequence shown here is derived from an EMBL/GenBank/DDBJ whole genome shotgun (WGS) entry which is preliminary data.</text>
</comment>
<reference evidence="2" key="1">
    <citation type="journal article" date="2015" name="Nature">
        <title>Complex archaea that bridge the gap between prokaryotes and eukaryotes.</title>
        <authorList>
            <person name="Spang A."/>
            <person name="Saw J.H."/>
            <person name="Jorgensen S.L."/>
            <person name="Zaremba-Niedzwiedzka K."/>
            <person name="Martijn J."/>
            <person name="Lind A.E."/>
            <person name="van Eijk R."/>
            <person name="Schleper C."/>
            <person name="Guy L."/>
            <person name="Ettema T.J."/>
        </authorList>
    </citation>
    <scope>NUCLEOTIDE SEQUENCE</scope>
</reference>
<organism evidence="2">
    <name type="scientific">marine sediment metagenome</name>
    <dbReference type="NCBI Taxonomy" id="412755"/>
    <lineage>
        <taxon>unclassified sequences</taxon>
        <taxon>metagenomes</taxon>
        <taxon>ecological metagenomes</taxon>
    </lineage>
</organism>
<gene>
    <name evidence="2" type="ORF">LCGC14_2685890</name>
</gene>
<feature type="region of interest" description="Disordered" evidence="1">
    <location>
        <begin position="1"/>
        <end position="28"/>
    </location>
</feature>
<protein>
    <submittedName>
        <fullName evidence="2">Uncharacterized protein</fullName>
    </submittedName>
</protein>
<evidence type="ECO:0000256" key="1">
    <source>
        <dbReference type="SAM" id="MobiDB-lite"/>
    </source>
</evidence>
<dbReference type="EMBL" id="LAZR01047476">
    <property type="protein sequence ID" value="KKK94134.1"/>
    <property type="molecule type" value="Genomic_DNA"/>
</dbReference>
<dbReference type="AlphaFoldDB" id="A0A0F9BUN8"/>